<keyword evidence="1" id="KW-0472">Membrane</keyword>
<dbReference type="NCBIfam" id="NF033233">
    <property type="entry name" value="twin_helix"/>
    <property type="match status" value="1"/>
</dbReference>
<keyword evidence="1" id="KW-1133">Transmembrane helix</keyword>
<evidence type="ECO:0008006" key="4">
    <source>
        <dbReference type="Google" id="ProtNLM"/>
    </source>
</evidence>
<keyword evidence="1" id="KW-0812">Transmembrane</keyword>
<protein>
    <recommendedName>
        <fullName evidence="4">Twin transmembrane helix small protein</fullName>
    </recommendedName>
</protein>
<dbReference type="PATRIC" id="fig|1454003.3.peg.2677"/>
<evidence type="ECO:0000313" key="2">
    <source>
        <dbReference type="EMBL" id="EXI78984.1"/>
    </source>
</evidence>
<dbReference type="Pfam" id="PF11137">
    <property type="entry name" value="DUF2909"/>
    <property type="match status" value="1"/>
</dbReference>
<evidence type="ECO:0000313" key="3">
    <source>
        <dbReference type="Proteomes" id="UP000021816"/>
    </source>
</evidence>
<organism evidence="2 3">
    <name type="scientific">Candidatus Accumulibacter appositus</name>
    <dbReference type="NCBI Taxonomy" id="1454003"/>
    <lineage>
        <taxon>Bacteria</taxon>
        <taxon>Pseudomonadati</taxon>
        <taxon>Pseudomonadota</taxon>
        <taxon>Betaproteobacteria</taxon>
        <taxon>Candidatus Accumulibacter</taxon>
    </lineage>
</organism>
<dbReference type="Proteomes" id="UP000021816">
    <property type="component" value="Unassembled WGS sequence"/>
</dbReference>
<accession>A0A011QJJ0</accession>
<comment type="caution">
    <text evidence="2">The sequence shown here is derived from an EMBL/GenBank/DDBJ whole genome shotgun (WGS) entry which is preliminary data.</text>
</comment>
<feature type="transmembrane region" description="Helical" evidence="1">
    <location>
        <begin position="37"/>
        <end position="58"/>
    </location>
</feature>
<reference evidence="2 3" key="1">
    <citation type="submission" date="2014-02" db="EMBL/GenBank/DDBJ databases">
        <title>Expanding our view of genomic diversity in Candidatus Accumulibacter clades.</title>
        <authorList>
            <person name="Skennerton C.T."/>
            <person name="Barr J.J."/>
            <person name="Slater F.R."/>
            <person name="Bond P.L."/>
            <person name="Tyson G.W."/>
        </authorList>
    </citation>
    <scope>NUCLEOTIDE SEQUENCE [LARGE SCALE GENOMIC DNA]</scope>
    <source>
        <strain evidence="3">BA-92</strain>
    </source>
</reference>
<dbReference type="AlphaFoldDB" id="A0A011QJJ0"/>
<dbReference type="STRING" id="1454003.AW10_02626"/>
<sequence length="66" mass="7234">MHIIVALMLITIIASLGSALVFIYRDQGQGKTRAVKALSLRVGLSFALFALLIASQRFGWVGERLM</sequence>
<proteinExistence type="predicted"/>
<gene>
    <name evidence="2" type="ORF">AW10_02626</name>
</gene>
<dbReference type="EMBL" id="JEMX01000061">
    <property type="protein sequence ID" value="EXI78984.1"/>
    <property type="molecule type" value="Genomic_DNA"/>
</dbReference>
<evidence type="ECO:0000256" key="1">
    <source>
        <dbReference type="SAM" id="Phobius"/>
    </source>
</evidence>
<dbReference type="InterPro" id="IPR021313">
    <property type="entry name" value="DUF2909"/>
</dbReference>
<name>A0A011QJJ0_9PROT</name>
<feature type="transmembrane region" description="Helical" evidence="1">
    <location>
        <begin position="6"/>
        <end position="25"/>
    </location>
</feature>